<evidence type="ECO:0000256" key="2">
    <source>
        <dbReference type="ARBA" id="ARBA00006275"/>
    </source>
</evidence>
<name>A0ABW5L4X0_9SPHI</name>
<feature type="domain" description="SusD-like N-terminal" evidence="7">
    <location>
        <begin position="22"/>
        <end position="224"/>
    </location>
</feature>
<dbReference type="RefSeq" id="WP_210353432.1">
    <property type="nucleotide sequence ID" value="NZ_JAEQMU010000001.1"/>
</dbReference>
<comment type="similarity">
    <text evidence="2">Belongs to the SusD family.</text>
</comment>
<evidence type="ECO:0000256" key="4">
    <source>
        <dbReference type="ARBA" id="ARBA00023136"/>
    </source>
</evidence>
<dbReference type="SUPFAM" id="SSF48452">
    <property type="entry name" value="TPR-like"/>
    <property type="match status" value="1"/>
</dbReference>
<evidence type="ECO:0000259" key="6">
    <source>
        <dbReference type="Pfam" id="PF07980"/>
    </source>
</evidence>
<dbReference type="PROSITE" id="PS51257">
    <property type="entry name" value="PROKAR_LIPOPROTEIN"/>
    <property type="match status" value="1"/>
</dbReference>
<dbReference type="InterPro" id="IPR033985">
    <property type="entry name" value="SusD-like_N"/>
</dbReference>
<accession>A0ABW5L4X0</accession>
<reference evidence="9" key="1">
    <citation type="journal article" date="2019" name="Int. J. Syst. Evol. Microbiol.">
        <title>The Global Catalogue of Microorganisms (GCM) 10K type strain sequencing project: providing services to taxonomists for standard genome sequencing and annotation.</title>
        <authorList>
            <consortium name="The Broad Institute Genomics Platform"/>
            <consortium name="The Broad Institute Genome Sequencing Center for Infectious Disease"/>
            <person name="Wu L."/>
            <person name="Ma J."/>
        </authorList>
    </citation>
    <scope>NUCLEOTIDE SEQUENCE [LARGE SCALE GENOMIC DNA]</scope>
    <source>
        <strain evidence="9">KCTC 52298</strain>
    </source>
</reference>
<dbReference type="InterPro" id="IPR011990">
    <property type="entry name" value="TPR-like_helical_dom_sf"/>
</dbReference>
<keyword evidence="3" id="KW-0732">Signal</keyword>
<dbReference type="Proteomes" id="UP001597440">
    <property type="component" value="Unassembled WGS sequence"/>
</dbReference>
<evidence type="ECO:0000256" key="5">
    <source>
        <dbReference type="ARBA" id="ARBA00023237"/>
    </source>
</evidence>
<dbReference type="Pfam" id="PF07980">
    <property type="entry name" value="SusD_RagB"/>
    <property type="match status" value="1"/>
</dbReference>
<keyword evidence="4" id="KW-0472">Membrane</keyword>
<evidence type="ECO:0000259" key="7">
    <source>
        <dbReference type="Pfam" id="PF14322"/>
    </source>
</evidence>
<comment type="subcellular location">
    <subcellularLocation>
        <location evidence="1">Cell outer membrane</location>
    </subcellularLocation>
</comment>
<organism evidence="8 9">
    <name type="scientific">Sphingobacterium tabacisoli</name>
    <dbReference type="NCBI Taxonomy" id="2044855"/>
    <lineage>
        <taxon>Bacteria</taxon>
        <taxon>Pseudomonadati</taxon>
        <taxon>Bacteroidota</taxon>
        <taxon>Sphingobacteriia</taxon>
        <taxon>Sphingobacteriales</taxon>
        <taxon>Sphingobacteriaceae</taxon>
        <taxon>Sphingobacterium</taxon>
    </lineage>
</organism>
<protein>
    <submittedName>
        <fullName evidence="8">RagB/SusD family nutrient uptake outer membrane protein</fullName>
    </submittedName>
</protein>
<evidence type="ECO:0000256" key="3">
    <source>
        <dbReference type="ARBA" id="ARBA00022729"/>
    </source>
</evidence>
<evidence type="ECO:0000313" key="8">
    <source>
        <dbReference type="EMBL" id="MFD2555065.1"/>
    </source>
</evidence>
<keyword evidence="5" id="KW-0998">Cell outer membrane</keyword>
<evidence type="ECO:0000313" key="9">
    <source>
        <dbReference type="Proteomes" id="UP001597440"/>
    </source>
</evidence>
<dbReference type="Pfam" id="PF14322">
    <property type="entry name" value="SusD-like_3"/>
    <property type="match status" value="1"/>
</dbReference>
<dbReference type="InterPro" id="IPR012944">
    <property type="entry name" value="SusD_RagB_dom"/>
</dbReference>
<comment type="caution">
    <text evidence="8">The sequence shown here is derived from an EMBL/GenBank/DDBJ whole genome shotgun (WGS) entry which is preliminary data.</text>
</comment>
<keyword evidence="9" id="KW-1185">Reference proteome</keyword>
<dbReference type="EMBL" id="JBHULD010000014">
    <property type="protein sequence ID" value="MFD2555065.1"/>
    <property type="molecule type" value="Genomic_DNA"/>
</dbReference>
<sequence length="453" mass="51755">MKKVLCYCHVIVAVMMISCERFLDEKMLKSLTVPTTIQDLEALMKATGKINISVMPSLLEMGADDYVLSESGFNSLTEFERLNYGWKADMDYQLINVANEWSKSYEIVLIANTVLEYLPKVEGTENDKNRLRGEALFLRSWCFYNLAQVYCPIYIPDSDNSSLGIPLRVHSDLNVGSVRATVGETYAQIVSDLTEATELLSKSEIHVTRPNRTAGLALLARVYLAMSDYDNALRFSREALQTKDDLMDYNTIKVDDRMPFERFNKEVLYHSTTAFMQILNPTISYVNPELIDLYEDGDLRRRAFITPAKDGYFTFKGSYDGTISGSHFVGLTTAELYLILAEALVGANKVKEGVDVLNDLLKKRWDKNSFVPLSIHDKDEALKRVFDERRKELVFRGVRWTDIRRLNLDSRFAKALTRTLAGETFTLPPKDPRFVYLIPQDVIHFSGITQNQR</sequence>
<proteinExistence type="inferred from homology"/>
<feature type="domain" description="RagB/SusD" evidence="6">
    <location>
        <begin position="318"/>
        <end position="406"/>
    </location>
</feature>
<evidence type="ECO:0000256" key="1">
    <source>
        <dbReference type="ARBA" id="ARBA00004442"/>
    </source>
</evidence>
<gene>
    <name evidence="8" type="ORF">ACFSQW_11730</name>
</gene>
<dbReference type="Gene3D" id="1.25.40.390">
    <property type="match status" value="1"/>
</dbReference>